<protein>
    <submittedName>
        <fullName evidence="2">Uncharacterized protein</fullName>
    </submittedName>
</protein>
<feature type="compositionally biased region" description="Polar residues" evidence="1">
    <location>
        <begin position="7"/>
        <end position="18"/>
    </location>
</feature>
<keyword evidence="3" id="KW-1185">Reference proteome</keyword>
<dbReference type="KEGG" id="psq:PUNSTDRAFT_146104"/>
<dbReference type="EMBL" id="JH687551">
    <property type="protein sequence ID" value="EIN05265.1"/>
    <property type="molecule type" value="Genomic_DNA"/>
</dbReference>
<dbReference type="AlphaFoldDB" id="R7S4G4"/>
<name>R7S4G4_PUNST</name>
<dbReference type="GeneID" id="18881577"/>
<feature type="region of interest" description="Disordered" evidence="1">
    <location>
        <begin position="1"/>
        <end position="48"/>
    </location>
</feature>
<feature type="compositionally biased region" description="Acidic residues" evidence="1">
    <location>
        <begin position="138"/>
        <end position="148"/>
    </location>
</feature>
<reference evidence="3" key="1">
    <citation type="journal article" date="2012" name="Science">
        <title>The Paleozoic origin of enzymatic lignin decomposition reconstructed from 31 fungal genomes.</title>
        <authorList>
            <person name="Floudas D."/>
            <person name="Binder M."/>
            <person name="Riley R."/>
            <person name="Barry K."/>
            <person name="Blanchette R.A."/>
            <person name="Henrissat B."/>
            <person name="Martinez A.T."/>
            <person name="Otillar R."/>
            <person name="Spatafora J.W."/>
            <person name="Yadav J.S."/>
            <person name="Aerts A."/>
            <person name="Benoit I."/>
            <person name="Boyd A."/>
            <person name="Carlson A."/>
            <person name="Copeland A."/>
            <person name="Coutinho P.M."/>
            <person name="de Vries R.P."/>
            <person name="Ferreira P."/>
            <person name="Findley K."/>
            <person name="Foster B."/>
            <person name="Gaskell J."/>
            <person name="Glotzer D."/>
            <person name="Gorecki P."/>
            <person name="Heitman J."/>
            <person name="Hesse C."/>
            <person name="Hori C."/>
            <person name="Igarashi K."/>
            <person name="Jurgens J.A."/>
            <person name="Kallen N."/>
            <person name="Kersten P."/>
            <person name="Kohler A."/>
            <person name="Kuees U."/>
            <person name="Kumar T.K.A."/>
            <person name="Kuo A."/>
            <person name="LaButti K."/>
            <person name="Larrondo L.F."/>
            <person name="Lindquist E."/>
            <person name="Ling A."/>
            <person name="Lombard V."/>
            <person name="Lucas S."/>
            <person name="Lundell T."/>
            <person name="Martin R."/>
            <person name="McLaughlin D.J."/>
            <person name="Morgenstern I."/>
            <person name="Morin E."/>
            <person name="Murat C."/>
            <person name="Nagy L.G."/>
            <person name="Nolan M."/>
            <person name="Ohm R.A."/>
            <person name="Patyshakuliyeva A."/>
            <person name="Rokas A."/>
            <person name="Ruiz-Duenas F.J."/>
            <person name="Sabat G."/>
            <person name="Salamov A."/>
            <person name="Samejima M."/>
            <person name="Schmutz J."/>
            <person name="Slot J.C."/>
            <person name="St John F."/>
            <person name="Stenlid J."/>
            <person name="Sun H."/>
            <person name="Sun S."/>
            <person name="Syed K."/>
            <person name="Tsang A."/>
            <person name="Wiebenga A."/>
            <person name="Young D."/>
            <person name="Pisabarro A."/>
            <person name="Eastwood D.C."/>
            <person name="Martin F."/>
            <person name="Cullen D."/>
            <person name="Grigoriev I.V."/>
            <person name="Hibbett D.S."/>
        </authorList>
    </citation>
    <scope>NUCLEOTIDE SEQUENCE [LARGE SCALE GENOMIC DNA]</scope>
    <source>
        <strain evidence="3">HHB-11173 SS5</strain>
    </source>
</reference>
<feature type="compositionally biased region" description="Basic and acidic residues" evidence="1">
    <location>
        <begin position="128"/>
        <end position="137"/>
    </location>
</feature>
<evidence type="ECO:0000256" key="1">
    <source>
        <dbReference type="SAM" id="MobiDB-lite"/>
    </source>
</evidence>
<evidence type="ECO:0000313" key="3">
    <source>
        <dbReference type="Proteomes" id="UP000054196"/>
    </source>
</evidence>
<dbReference type="HOGENOM" id="CLU_1349511_0_0_1"/>
<dbReference type="RefSeq" id="XP_007387668.1">
    <property type="nucleotide sequence ID" value="XM_007387606.1"/>
</dbReference>
<organism evidence="2 3">
    <name type="scientific">Punctularia strigosozonata (strain HHB-11173)</name>
    <name type="common">White-rot fungus</name>
    <dbReference type="NCBI Taxonomy" id="741275"/>
    <lineage>
        <taxon>Eukaryota</taxon>
        <taxon>Fungi</taxon>
        <taxon>Dikarya</taxon>
        <taxon>Basidiomycota</taxon>
        <taxon>Agaricomycotina</taxon>
        <taxon>Agaricomycetes</taxon>
        <taxon>Corticiales</taxon>
        <taxon>Punctulariaceae</taxon>
        <taxon>Punctularia</taxon>
    </lineage>
</organism>
<sequence length="203" mass="21541">MPGMASDMSQGSSSQRQALSRDKPLHAAVRHPSARHGTMPAPDAFTGSRICSTDVLGIGPRSQLHAASGDVAAHTVSKQLRSGGRNLSSRAVVMLSEDEDDPWLKEVDASAWLKGPSAADSDDASEADTVRYSHGEESDSGSSDEEDVTPPRYKKGKFGIFASAGHHSQTRSRSAIEQRANGVLPWMHPLLPDGSQRAGVGAW</sequence>
<accession>R7S4G4</accession>
<gene>
    <name evidence="2" type="ORF">PUNSTDRAFT_146104</name>
</gene>
<feature type="region of interest" description="Disordered" evidence="1">
    <location>
        <begin position="115"/>
        <end position="177"/>
    </location>
</feature>
<evidence type="ECO:0000313" key="2">
    <source>
        <dbReference type="EMBL" id="EIN05265.1"/>
    </source>
</evidence>
<dbReference type="Proteomes" id="UP000054196">
    <property type="component" value="Unassembled WGS sequence"/>
</dbReference>
<proteinExistence type="predicted"/>